<dbReference type="EC" id="3.-.-.-" evidence="4"/>
<dbReference type="Pfam" id="PF01522">
    <property type="entry name" value="Polysacc_deac_1"/>
    <property type="match status" value="1"/>
</dbReference>
<proteinExistence type="predicted"/>
<comment type="subcellular location">
    <subcellularLocation>
        <location evidence="1">Secreted</location>
    </subcellularLocation>
</comment>
<dbReference type="GO" id="GO:0016787">
    <property type="term" value="F:hydrolase activity"/>
    <property type="evidence" value="ECO:0007669"/>
    <property type="project" value="UniProtKB-KW"/>
</dbReference>
<keyword evidence="2" id="KW-0732">Signal</keyword>
<dbReference type="Proteomes" id="UP001240150">
    <property type="component" value="Chromosome"/>
</dbReference>
<evidence type="ECO:0000313" key="4">
    <source>
        <dbReference type="EMBL" id="WIM92884.1"/>
    </source>
</evidence>
<name>A0ABY8W4U8_9ACTN</name>
<keyword evidence="5" id="KW-1185">Reference proteome</keyword>
<sequence length="238" mass="26069">MPAETAPFVLMYHSVQAYRADPYRVTVRPGRFEEQLRWLDRRGRRGVSVRDLLRARRAGRGAGLVGLTFDDGYADFATQALPALCRHGFTATVFVVAGSLGGRNAWDEPGPRKELLTAGQVREIAAAGMEIGSHNLCHVHLPRLDPAQLNEQVRRSRQILAALTGEPVIGFCYPYGDAGPRETAAVAAAGYEYACAAGRDLPTGSFTLPRTFVGDHDTSPRLYAKLIRHRLTTGWVPV</sequence>
<feature type="domain" description="NodB homology" evidence="3">
    <location>
        <begin position="63"/>
        <end position="238"/>
    </location>
</feature>
<dbReference type="PANTHER" id="PTHR34216:SF3">
    <property type="entry name" value="POLY-BETA-1,6-N-ACETYL-D-GLUCOSAMINE N-DEACETYLASE"/>
    <property type="match status" value="1"/>
</dbReference>
<evidence type="ECO:0000256" key="1">
    <source>
        <dbReference type="ARBA" id="ARBA00004613"/>
    </source>
</evidence>
<evidence type="ECO:0000259" key="3">
    <source>
        <dbReference type="PROSITE" id="PS51677"/>
    </source>
</evidence>
<evidence type="ECO:0000256" key="2">
    <source>
        <dbReference type="ARBA" id="ARBA00022729"/>
    </source>
</evidence>
<reference evidence="4 5" key="1">
    <citation type="submission" date="2023-06" db="EMBL/GenBank/DDBJ databases">
        <authorList>
            <person name="Yushchuk O."/>
            <person name="Binda E."/>
            <person name="Ruckert-Reed C."/>
            <person name="Fedorenko V."/>
            <person name="Kalinowski J."/>
            <person name="Marinelli F."/>
        </authorList>
    </citation>
    <scope>NUCLEOTIDE SEQUENCE [LARGE SCALE GENOMIC DNA]</scope>
    <source>
        <strain evidence="4 5">NRRL 3884</strain>
    </source>
</reference>
<keyword evidence="4" id="KW-0378">Hydrolase</keyword>
<accession>A0ABY8W4U8</accession>
<protein>
    <submittedName>
        <fullName evidence="4">Polysaccharide deacetylase family protein</fullName>
        <ecNumber evidence="4">3.-.-.-</ecNumber>
    </submittedName>
</protein>
<dbReference type="RefSeq" id="WP_284914091.1">
    <property type="nucleotide sequence ID" value="NZ_CP126980.1"/>
</dbReference>
<dbReference type="PROSITE" id="PS51677">
    <property type="entry name" value="NODB"/>
    <property type="match status" value="1"/>
</dbReference>
<gene>
    <name evidence="4" type="ORF">ACTOB_004842</name>
</gene>
<dbReference type="Gene3D" id="3.20.20.370">
    <property type="entry name" value="Glycoside hydrolase/deacetylase"/>
    <property type="match status" value="1"/>
</dbReference>
<dbReference type="SUPFAM" id="SSF88713">
    <property type="entry name" value="Glycoside hydrolase/deacetylase"/>
    <property type="match status" value="1"/>
</dbReference>
<evidence type="ECO:0000313" key="5">
    <source>
        <dbReference type="Proteomes" id="UP001240150"/>
    </source>
</evidence>
<dbReference type="InterPro" id="IPR002509">
    <property type="entry name" value="NODB_dom"/>
</dbReference>
<dbReference type="CDD" id="cd10918">
    <property type="entry name" value="CE4_NodB_like_5s_6s"/>
    <property type="match status" value="1"/>
</dbReference>
<dbReference type="EMBL" id="CP126980">
    <property type="protein sequence ID" value="WIM92884.1"/>
    <property type="molecule type" value="Genomic_DNA"/>
</dbReference>
<dbReference type="PANTHER" id="PTHR34216">
    <property type="match status" value="1"/>
</dbReference>
<dbReference type="InterPro" id="IPR051398">
    <property type="entry name" value="Polysacch_Deacetylase"/>
</dbReference>
<dbReference type="InterPro" id="IPR011330">
    <property type="entry name" value="Glyco_hydro/deAcase_b/a-brl"/>
</dbReference>
<organism evidence="4 5">
    <name type="scientific">Actinoplanes oblitus</name>
    <dbReference type="NCBI Taxonomy" id="3040509"/>
    <lineage>
        <taxon>Bacteria</taxon>
        <taxon>Bacillati</taxon>
        <taxon>Actinomycetota</taxon>
        <taxon>Actinomycetes</taxon>
        <taxon>Micromonosporales</taxon>
        <taxon>Micromonosporaceae</taxon>
        <taxon>Actinoplanes</taxon>
    </lineage>
</organism>